<evidence type="ECO:0000313" key="3">
    <source>
        <dbReference type="Proteomes" id="UP000315226"/>
    </source>
</evidence>
<accession>A0A4Y3RHW6</accession>
<protein>
    <recommendedName>
        <fullName evidence="4">Transposase DDE domain-containing protein</fullName>
    </recommendedName>
</protein>
<dbReference type="PANTHER" id="PTHR30007:SF0">
    <property type="entry name" value="TRANSPOSASE"/>
    <property type="match status" value="1"/>
</dbReference>
<dbReference type="PANTHER" id="PTHR30007">
    <property type="entry name" value="PHP DOMAIN PROTEIN"/>
    <property type="match status" value="1"/>
</dbReference>
<dbReference type="AlphaFoldDB" id="A0A4Y3RHW6"/>
<organism evidence="2 3">
    <name type="scientific">Streptomyces gardneri</name>
    <dbReference type="NCBI Taxonomy" id="66892"/>
    <lineage>
        <taxon>Bacteria</taxon>
        <taxon>Bacillati</taxon>
        <taxon>Actinomycetota</taxon>
        <taxon>Actinomycetes</taxon>
        <taxon>Kitasatosporales</taxon>
        <taxon>Streptomycetaceae</taxon>
        <taxon>Streptomyces</taxon>
    </lineage>
</organism>
<feature type="transmembrane region" description="Helical" evidence="1">
    <location>
        <begin position="44"/>
        <end position="71"/>
    </location>
</feature>
<keyword evidence="3" id="KW-1185">Reference proteome</keyword>
<name>A0A4Y3RHW6_9ACTN</name>
<sequence>MVTAADVGDHAAAQVLLTQVTAAHHLLALVWADGGYTDSLVEYCLTALALVLAITATTCAASACCPSGWIVERFFAHLMRSRRLARDFERSIASAEAMVYWSMTMLMTRRVARPRPSRA</sequence>
<gene>
    <name evidence="2" type="ORF">SGA01_28500</name>
</gene>
<proteinExistence type="predicted"/>
<reference evidence="2 3" key="1">
    <citation type="submission" date="2019-06" db="EMBL/GenBank/DDBJ databases">
        <title>Whole genome shotgun sequence of Streptomyces gardneri NBRC 12865.</title>
        <authorList>
            <person name="Hosoyama A."/>
            <person name="Uohara A."/>
            <person name="Ohji S."/>
            <person name="Ichikawa N."/>
        </authorList>
    </citation>
    <scope>NUCLEOTIDE SEQUENCE [LARGE SCALE GENOMIC DNA]</scope>
    <source>
        <strain evidence="2 3">NBRC 12865</strain>
    </source>
</reference>
<comment type="caution">
    <text evidence="2">The sequence shown here is derived from an EMBL/GenBank/DDBJ whole genome shotgun (WGS) entry which is preliminary data.</text>
</comment>
<evidence type="ECO:0000313" key="2">
    <source>
        <dbReference type="EMBL" id="GEB57245.1"/>
    </source>
</evidence>
<dbReference type="EMBL" id="BJMN01000016">
    <property type="protein sequence ID" value="GEB57245.1"/>
    <property type="molecule type" value="Genomic_DNA"/>
</dbReference>
<dbReference type="Proteomes" id="UP000315226">
    <property type="component" value="Unassembled WGS sequence"/>
</dbReference>
<keyword evidence="1" id="KW-0472">Membrane</keyword>
<keyword evidence="1" id="KW-0812">Transmembrane</keyword>
<evidence type="ECO:0000256" key="1">
    <source>
        <dbReference type="SAM" id="Phobius"/>
    </source>
</evidence>
<evidence type="ECO:0008006" key="4">
    <source>
        <dbReference type="Google" id="ProtNLM"/>
    </source>
</evidence>
<keyword evidence="1" id="KW-1133">Transmembrane helix</keyword>